<protein>
    <submittedName>
        <fullName evidence="1">Uncharacterized protein</fullName>
    </submittedName>
</protein>
<organism evidence="1 2">
    <name type="scientific">Monilinia laxa</name>
    <name type="common">Brown rot fungus</name>
    <name type="synonym">Sclerotinia laxa</name>
    <dbReference type="NCBI Taxonomy" id="61186"/>
    <lineage>
        <taxon>Eukaryota</taxon>
        <taxon>Fungi</taxon>
        <taxon>Dikarya</taxon>
        <taxon>Ascomycota</taxon>
        <taxon>Pezizomycotina</taxon>
        <taxon>Leotiomycetes</taxon>
        <taxon>Helotiales</taxon>
        <taxon>Sclerotiniaceae</taxon>
        <taxon>Monilinia</taxon>
    </lineage>
</organism>
<name>A0A5N6JVJ8_MONLA</name>
<comment type="caution">
    <text evidence="1">The sequence shown here is derived from an EMBL/GenBank/DDBJ whole genome shotgun (WGS) entry which is preliminary data.</text>
</comment>
<evidence type="ECO:0000313" key="1">
    <source>
        <dbReference type="EMBL" id="KAB8292344.1"/>
    </source>
</evidence>
<dbReference type="AlphaFoldDB" id="A0A5N6JVJ8"/>
<sequence>MVWISHAELHTNIPCFTIYGRAVPRSSVPRSFTMALAYPEGECFFVRDGIRAGNATHYSYNANNPVHFKNHMMVEYIWNRPAHSSWDANSGYNSSGQPHPRTEYTITRVLLRSYHGGFNYLPFSYGPSETNIRTRVQHELCTHPRTFDDWWYGASDQSWFMHMPMPRIGEWVWIDMVAHIRAIYLPLSFYASESNENLCCFVQINFAQNRVVAIWRGGNSMVTHPMNITTGIGIWQGHTLGLNVHELLKLLSLPRQLRKETPYSARLIKIVPNGAVRTVNTFVTTYRKEYDVEWLTVAKANFGLDLQWKPAERSTWLNDFFRDVLTNLVSMIPVAGPFLAILFPVAWTLIVDPESAWDVLLDLVPAINLTDQMVRALLTSLEETKEYLPAGWDHIALPQQPKSVAMIRKKANNVPGPTEKQEPFTEEVAGETIAGLAFCIAEDILANSGKERIIKHRIEEAPSDEGGDPEGKVELVVPPTELPDQKEGDEGRWEGWRVGRMLWISKIEKSDNHGKILYHGPRTWGCLYLYPQ</sequence>
<keyword evidence="2" id="KW-1185">Reference proteome</keyword>
<dbReference type="Proteomes" id="UP000326757">
    <property type="component" value="Unassembled WGS sequence"/>
</dbReference>
<dbReference type="EMBL" id="VIGI01000013">
    <property type="protein sequence ID" value="KAB8292344.1"/>
    <property type="molecule type" value="Genomic_DNA"/>
</dbReference>
<dbReference type="OrthoDB" id="4770905at2759"/>
<gene>
    <name evidence="1" type="ORF">EYC80_008084</name>
</gene>
<evidence type="ECO:0000313" key="2">
    <source>
        <dbReference type="Proteomes" id="UP000326757"/>
    </source>
</evidence>
<accession>A0A5N6JVJ8</accession>
<proteinExistence type="predicted"/>
<reference evidence="1 2" key="1">
    <citation type="submission" date="2019-06" db="EMBL/GenBank/DDBJ databases">
        <title>Genome Sequence of the Brown Rot Fungal Pathogen Monilinia laxa.</title>
        <authorList>
            <person name="De Miccolis Angelini R.M."/>
            <person name="Landi L."/>
            <person name="Abate D."/>
            <person name="Pollastro S."/>
            <person name="Romanazzi G."/>
            <person name="Faretra F."/>
        </authorList>
    </citation>
    <scope>NUCLEOTIDE SEQUENCE [LARGE SCALE GENOMIC DNA]</scope>
    <source>
        <strain evidence="1 2">Mlax316</strain>
    </source>
</reference>